<feature type="region of interest" description="Disordered" evidence="1">
    <location>
        <begin position="161"/>
        <end position="192"/>
    </location>
</feature>
<dbReference type="Proteomes" id="UP000321798">
    <property type="component" value="Unassembled WGS sequence"/>
</dbReference>
<dbReference type="OrthoDB" id="9770427at2"/>
<feature type="compositionally biased region" description="Low complexity" evidence="1">
    <location>
        <begin position="75"/>
        <end position="88"/>
    </location>
</feature>
<dbReference type="EMBL" id="BKAL01000015">
    <property type="protein sequence ID" value="GEP70703.1"/>
    <property type="molecule type" value="Genomic_DNA"/>
</dbReference>
<feature type="compositionally biased region" description="Low complexity" evidence="1">
    <location>
        <begin position="292"/>
        <end position="318"/>
    </location>
</feature>
<feature type="region of interest" description="Disordered" evidence="1">
    <location>
        <begin position="64"/>
        <end position="145"/>
    </location>
</feature>
<reference evidence="2 3" key="1">
    <citation type="submission" date="2019-07" db="EMBL/GenBank/DDBJ databases">
        <title>Whole genome shotgun sequence of Cellulomonas soli NBRC 109434.</title>
        <authorList>
            <person name="Hosoyama A."/>
            <person name="Uohara A."/>
            <person name="Ohji S."/>
            <person name="Ichikawa N."/>
        </authorList>
    </citation>
    <scope>NUCLEOTIDE SEQUENCE [LARGE SCALE GENOMIC DNA]</scope>
    <source>
        <strain evidence="2 3">NBRC 109434</strain>
    </source>
</reference>
<proteinExistence type="predicted"/>
<accession>A0A512PHP4</accession>
<feature type="region of interest" description="Disordered" evidence="1">
    <location>
        <begin position="264"/>
        <end position="382"/>
    </location>
</feature>
<dbReference type="AlphaFoldDB" id="A0A512PHP4"/>
<gene>
    <name evidence="2" type="ORF">CSO01_34180</name>
</gene>
<protein>
    <submittedName>
        <fullName evidence="2">Uncharacterized protein</fullName>
    </submittedName>
</protein>
<keyword evidence="3" id="KW-1185">Reference proteome</keyword>
<evidence type="ECO:0000256" key="1">
    <source>
        <dbReference type="SAM" id="MobiDB-lite"/>
    </source>
</evidence>
<comment type="caution">
    <text evidence="2">The sequence shown here is derived from an EMBL/GenBank/DDBJ whole genome shotgun (WGS) entry which is preliminary data.</text>
</comment>
<evidence type="ECO:0000313" key="2">
    <source>
        <dbReference type="EMBL" id="GEP70703.1"/>
    </source>
</evidence>
<organism evidence="2 3">
    <name type="scientific">Cellulomonas soli</name>
    <dbReference type="NCBI Taxonomy" id="931535"/>
    <lineage>
        <taxon>Bacteria</taxon>
        <taxon>Bacillati</taxon>
        <taxon>Actinomycetota</taxon>
        <taxon>Actinomycetes</taxon>
        <taxon>Micrococcales</taxon>
        <taxon>Cellulomonadaceae</taxon>
        <taxon>Cellulomonas</taxon>
    </lineage>
</organism>
<evidence type="ECO:0000313" key="3">
    <source>
        <dbReference type="Proteomes" id="UP000321798"/>
    </source>
</evidence>
<feature type="compositionally biased region" description="Basic and acidic residues" evidence="1">
    <location>
        <begin position="341"/>
        <end position="366"/>
    </location>
</feature>
<name>A0A512PHP4_9CELL</name>
<sequence>MSTGRTVLPLDAAGAPAAWCAASVRATRALHDVPDAVRAVCAAAPRTPHVLRGPLLGTCLTDVLDRAPADPPDEPAAGSRPPRRSSSGGPVGAGVGRPAPGGARVADRFPAPGPRPETVPPVRRTRAGGTTGAPRPGRAPGGSGAAVAVVPEHRLRALAGPVGRAAAHPTGRRAARPGTGSAPARGSGRETLPGAEDLAARLARRLVQRVAGLAGGPRASDGGDALGQLARGALRPVGTPAGPELAGLLARLVAAVPAGPAAPVGEGGAGSGRGVADVTPPVPGRARRGRRGAPVTDETAGPGPEPSGAARAGRGPAVTPRPPSVADDRTGPTRLWPPAGSDERRPHPEGPLDERPGTPDRLRDGDTAPAGRGETWTGVRPVTADTRASAAVVGLAEPDLEQLLTQVLTDAARRHGIEV</sequence>
<dbReference type="RefSeq" id="WP_146954476.1">
    <property type="nucleotide sequence ID" value="NZ_BAABBJ010000012.1"/>
</dbReference>